<evidence type="ECO:0000313" key="3">
    <source>
        <dbReference type="Proteomes" id="UP001652680"/>
    </source>
</evidence>
<evidence type="ECO:0000313" key="2">
    <source>
        <dbReference type="EnsemblMetazoa" id="XP_016987960.1"/>
    </source>
</evidence>
<reference evidence="3" key="1">
    <citation type="journal article" date="2021" name="Elife">
        <title>Highly contiguous assemblies of 101 drosophilid genomes.</title>
        <authorList>
            <person name="Kim B.Y."/>
            <person name="Wang J.R."/>
            <person name="Miller D.E."/>
            <person name="Barmina O."/>
            <person name="Delaney E."/>
            <person name="Thompson A."/>
            <person name="Comeault A.A."/>
            <person name="Peede D."/>
            <person name="D'Agostino E.R."/>
            <person name="Pelaez J."/>
            <person name="Aguilar J.M."/>
            <person name="Haji D."/>
            <person name="Matsunaga T."/>
            <person name="Armstrong E.E."/>
            <person name="Zych M."/>
            <person name="Ogawa Y."/>
            <person name="Stamenkovic-Radak M."/>
            <person name="Jelic M."/>
            <person name="Veselinovic M.S."/>
            <person name="Tanaskovic M."/>
            <person name="Eric P."/>
            <person name="Gao J.J."/>
            <person name="Katoh T.K."/>
            <person name="Toda M.J."/>
            <person name="Watabe H."/>
            <person name="Watada M."/>
            <person name="Davis J.S."/>
            <person name="Moyle L.C."/>
            <person name="Manoli G."/>
            <person name="Bertolini E."/>
            <person name="Kostal V."/>
            <person name="Hawley R.S."/>
            <person name="Takahashi A."/>
            <person name="Jones C.D."/>
            <person name="Price D.K."/>
            <person name="Whiteman N."/>
            <person name="Kopp A."/>
            <person name="Matute D.R."/>
            <person name="Petrov D.A."/>
        </authorList>
    </citation>
    <scope>NUCLEOTIDE SEQUENCE [LARGE SCALE GENOMIC DNA]</scope>
</reference>
<protein>
    <submittedName>
        <fullName evidence="4">Uncharacterized protein LOC108050688</fullName>
    </submittedName>
</protein>
<dbReference type="Proteomes" id="UP001652680">
    <property type="component" value="Unassembled WGS sequence"/>
</dbReference>
<evidence type="ECO:0000313" key="4">
    <source>
        <dbReference type="RefSeq" id="XP_016987960.1"/>
    </source>
</evidence>
<dbReference type="RefSeq" id="XP_016987960.1">
    <property type="nucleotide sequence ID" value="XM_017132471.1"/>
</dbReference>
<dbReference type="AlphaFoldDB" id="A0A6P4FBY4"/>
<feature type="compositionally biased region" description="Basic residues" evidence="1">
    <location>
        <begin position="1"/>
        <end position="22"/>
    </location>
</feature>
<proteinExistence type="predicted"/>
<evidence type="ECO:0000256" key="1">
    <source>
        <dbReference type="SAM" id="MobiDB-lite"/>
    </source>
</evidence>
<gene>
    <name evidence="4" type="primary">LOC108050688</name>
    <name evidence="2" type="synonym">108050688</name>
</gene>
<dbReference type="OrthoDB" id="7864363at2759"/>
<feature type="region of interest" description="Disordered" evidence="1">
    <location>
        <begin position="1"/>
        <end position="28"/>
    </location>
</feature>
<organism evidence="4">
    <name type="scientific">Drosophila rhopaloa</name>
    <name type="common">Fruit fly</name>
    <dbReference type="NCBI Taxonomy" id="1041015"/>
    <lineage>
        <taxon>Eukaryota</taxon>
        <taxon>Metazoa</taxon>
        <taxon>Ecdysozoa</taxon>
        <taxon>Arthropoda</taxon>
        <taxon>Hexapoda</taxon>
        <taxon>Insecta</taxon>
        <taxon>Pterygota</taxon>
        <taxon>Neoptera</taxon>
        <taxon>Endopterygota</taxon>
        <taxon>Diptera</taxon>
        <taxon>Brachycera</taxon>
        <taxon>Muscomorpha</taxon>
        <taxon>Ephydroidea</taxon>
        <taxon>Drosophilidae</taxon>
        <taxon>Drosophila</taxon>
        <taxon>Sophophora</taxon>
    </lineage>
</organism>
<name>A0A6P4FBY4_DRORH</name>
<reference evidence="2" key="3">
    <citation type="submission" date="2025-05" db="UniProtKB">
        <authorList>
            <consortium name="EnsemblMetazoa"/>
        </authorList>
    </citation>
    <scope>IDENTIFICATION</scope>
</reference>
<keyword evidence="3" id="KW-1185">Reference proteome</keyword>
<dbReference type="OMA" id="MHYVNPH"/>
<dbReference type="EnsemblMetazoa" id="XM_017132471.1">
    <property type="protein sequence ID" value="XP_016987960.1"/>
    <property type="gene ID" value="LOC108050688"/>
</dbReference>
<reference evidence="4" key="2">
    <citation type="submission" date="2025-04" db="UniProtKB">
        <authorList>
            <consortium name="RefSeq"/>
        </authorList>
    </citation>
    <scope>IDENTIFICATION</scope>
</reference>
<dbReference type="GeneID" id="108050688"/>
<sequence>MLSVRRVRAKTSVKKRTTGRKVPKMDPQQQRYLKTRFKTTRPNSKSSVPPNQRIWRRTVVQTKPKQKSKIPKIFRMDRVTGLPVDYERTVQRVMHYVNPHLNNPPSEEEVLEELLTKMFAQLIRRGYESRDQVTRLRSFFKDNCKCQRISHLLSRSEQNMREANENLCNFHSACKRGPRQILNPNLGPTYMSRFNFNQLRIKST</sequence>
<accession>A0A6P4FBY4</accession>